<dbReference type="GO" id="GO:0005737">
    <property type="term" value="C:cytoplasm"/>
    <property type="evidence" value="ECO:0007669"/>
    <property type="project" value="UniProtKB-SubCell"/>
</dbReference>
<evidence type="ECO:0000313" key="16">
    <source>
        <dbReference type="EMBL" id="PIP33463.1"/>
    </source>
</evidence>
<dbReference type="SUPFAM" id="SSF55186">
    <property type="entry name" value="ThrRS/AlaRS common domain"/>
    <property type="match status" value="1"/>
</dbReference>
<reference evidence="16 17" key="1">
    <citation type="submission" date="2017-09" db="EMBL/GenBank/DDBJ databases">
        <title>Depth-based differentiation of microbial function through sediment-hosted aquifers and enrichment of novel symbionts in the deep terrestrial subsurface.</title>
        <authorList>
            <person name="Probst A.J."/>
            <person name="Ladd B."/>
            <person name="Jarett J.K."/>
            <person name="Geller-Mcgrath D.E."/>
            <person name="Sieber C.M."/>
            <person name="Emerson J.B."/>
            <person name="Anantharaman K."/>
            <person name="Thomas B.C."/>
            <person name="Malmstrom R."/>
            <person name="Stieglmeier M."/>
            <person name="Klingl A."/>
            <person name="Woyke T."/>
            <person name="Ryan C.M."/>
            <person name="Banfield J.F."/>
        </authorList>
    </citation>
    <scope>NUCLEOTIDE SEQUENCE [LARGE SCALE GENOMIC DNA]</scope>
    <source>
        <strain evidence="16">CG23_combo_of_CG06-09_8_20_14_all_49_15</strain>
    </source>
</reference>
<comment type="cofactor">
    <cofactor evidence="14">
        <name>Zn(2+)</name>
        <dbReference type="ChEBI" id="CHEBI:29105"/>
    </cofactor>
    <text evidence="14">Binds 1 zinc ion per subunit.</text>
</comment>
<evidence type="ECO:0000256" key="1">
    <source>
        <dbReference type="ARBA" id="ARBA00004496"/>
    </source>
</evidence>
<evidence type="ECO:0000256" key="8">
    <source>
        <dbReference type="ARBA" id="ARBA00022833"/>
    </source>
</evidence>
<evidence type="ECO:0000256" key="14">
    <source>
        <dbReference type="HAMAP-Rule" id="MF_00184"/>
    </source>
</evidence>
<feature type="binding site" evidence="14">
    <location>
        <position position="332"/>
    </location>
    <ligand>
        <name>Zn(2+)</name>
        <dbReference type="ChEBI" id="CHEBI:29105"/>
        <note>catalytic</note>
    </ligand>
</feature>
<keyword evidence="7 14" id="KW-0547">Nucleotide-binding</keyword>
<comment type="catalytic activity">
    <reaction evidence="13 14">
        <text>tRNA(Thr) + L-threonine + ATP = L-threonyl-tRNA(Thr) + AMP + diphosphate + H(+)</text>
        <dbReference type="Rhea" id="RHEA:24624"/>
        <dbReference type="Rhea" id="RHEA-COMP:9670"/>
        <dbReference type="Rhea" id="RHEA-COMP:9704"/>
        <dbReference type="ChEBI" id="CHEBI:15378"/>
        <dbReference type="ChEBI" id="CHEBI:30616"/>
        <dbReference type="ChEBI" id="CHEBI:33019"/>
        <dbReference type="ChEBI" id="CHEBI:57926"/>
        <dbReference type="ChEBI" id="CHEBI:78442"/>
        <dbReference type="ChEBI" id="CHEBI:78534"/>
        <dbReference type="ChEBI" id="CHEBI:456215"/>
        <dbReference type="EC" id="6.1.1.3"/>
    </reaction>
</comment>
<keyword evidence="5 14" id="KW-0436">Ligase</keyword>
<keyword evidence="12 14" id="KW-0030">Aminoacyl-tRNA synthetase</keyword>
<keyword evidence="8 14" id="KW-0862">Zinc</keyword>
<dbReference type="EMBL" id="PCSD01000098">
    <property type="protein sequence ID" value="PIP33463.1"/>
    <property type="molecule type" value="Genomic_DNA"/>
</dbReference>
<evidence type="ECO:0000256" key="10">
    <source>
        <dbReference type="ARBA" id="ARBA00022884"/>
    </source>
</evidence>
<name>A0A2G9ZJV2_9BACT</name>
<dbReference type="Gene3D" id="3.30.930.10">
    <property type="entry name" value="Bira Bifunctional Protein, Domain 2"/>
    <property type="match status" value="1"/>
</dbReference>
<dbReference type="InterPro" id="IPR002314">
    <property type="entry name" value="aa-tRNA-synt_IIb"/>
</dbReference>
<keyword evidence="10 14" id="KW-0694">RNA-binding</keyword>
<dbReference type="PRINTS" id="PR01047">
    <property type="entry name" value="TRNASYNTHTHR"/>
</dbReference>
<sequence>MPQAENHQWPVEIIRHSLSHVLAAAIKRLWPEAKFAIGPAIDSGFYYDIDFGADKISEGDLAKLEKIMREIIAADLPFLRTETGVAEALERAEKDGQIYKAEMIRDLHAQGEKTVSFYQLGDFLDLCRGPHLATSGALAGAGWRLKNLAGAYWRGSEKNRMLTRIYGLAFPTREGLDAYEARIAEAEKRNHVKLGRELDLFTLHEEGPGFPFFHPRGLIVWQELLRYWKEEHDREGYQEIKTPIILKKALWEQSGHWDHYRENMYFTKIDEVDYAVKPMNCPGGIIYYQTSGHSYRELPLKIAEIGLVHRHELSGVLNGLLRVRSFHQDDAHIYCTPEQIKDEVAGIVRLIDRIYGTFGLSYRMELSTRPLNSTGSDAIWTASEQALKDALANLGRDYQLNPGDGAFYGPKIDFHVTDALGRTWQCGTIQLDFVMPQRFKLSYTGADGQEHEPVMLHRVIYGAIERFIGILIEHFGGAFPLWLAPVQIAVIPVGAAHIQAALDLKNEMRATGLRAETDSANETVGNKIRRAIGQKIPYLVVLGDKEIASNELAVRRRGAEKSENINKKDFIARLQEASERRELSLV</sequence>
<evidence type="ECO:0000256" key="3">
    <source>
        <dbReference type="ARBA" id="ARBA00022490"/>
    </source>
</evidence>
<dbReference type="InterPro" id="IPR004154">
    <property type="entry name" value="Anticodon-bd"/>
</dbReference>
<dbReference type="HAMAP" id="MF_00184">
    <property type="entry name" value="Thr_tRNA_synth"/>
    <property type="match status" value="1"/>
</dbReference>
<comment type="subunit">
    <text evidence="14">Homodimer.</text>
</comment>
<dbReference type="InterPro" id="IPR045864">
    <property type="entry name" value="aa-tRNA-synth_II/BPL/LPL"/>
</dbReference>
<comment type="caution">
    <text evidence="16">The sequence shown here is derived from an EMBL/GenBank/DDBJ whole genome shotgun (WGS) entry which is preliminary data.</text>
</comment>
<dbReference type="CDD" id="cd00771">
    <property type="entry name" value="ThrRS_core"/>
    <property type="match status" value="1"/>
</dbReference>
<comment type="subcellular location">
    <subcellularLocation>
        <location evidence="1 14">Cytoplasm</location>
    </subcellularLocation>
</comment>
<dbReference type="InterPro" id="IPR012947">
    <property type="entry name" value="tRNA_SAD"/>
</dbReference>
<dbReference type="FunFam" id="3.30.930.10:FF:000019">
    <property type="entry name" value="Threonine--tRNA ligase"/>
    <property type="match status" value="1"/>
</dbReference>
<keyword evidence="9 14" id="KW-0067">ATP-binding</keyword>
<proteinExistence type="inferred from homology"/>
<dbReference type="AlphaFoldDB" id="A0A2G9ZJV2"/>
<dbReference type="GO" id="GO:0046872">
    <property type="term" value="F:metal ion binding"/>
    <property type="evidence" value="ECO:0007669"/>
    <property type="project" value="UniProtKB-KW"/>
</dbReference>
<dbReference type="PANTHER" id="PTHR11451:SF44">
    <property type="entry name" value="THREONINE--TRNA LIGASE, CHLOROPLASTIC_MITOCHONDRIAL 2"/>
    <property type="match status" value="1"/>
</dbReference>
<evidence type="ECO:0000256" key="4">
    <source>
        <dbReference type="ARBA" id="ARBA00022555"/>
    </source>
</evidence>
<dbReference type="EC" id="6.1.1.3" evidence="14"/>
<dbReference type="Gene3D" id="3.30.54.20">
    <property type="match status" value="1"/>
</dbReference>
<dbReference type="InterPro" id="IPR018163">
    <property type="entry name" value="Thr/Ala-tRNA-synth_IIc_edit"/>
</dbReference>
<evidence type="ECO:0000256" key="9">
    <source>
        <dbReference type="ARBA" id="ARBA00022840"/>
    </source>
</evidence>
<feature type="binding site" evidence="14">
    <location>
        <position position="281"/>
    </location>
    <ligand>
        <name>Zn(2+)</name>
        <dbReference type="ChEBI" id="CHEBI:29105"/>
        <note>catalytic</note>
    </ligand>
</feature>
<dbReference type="SMART" id="SM00863">
    <property type="entry name" value="tRNA_SAD"/>
    <property type="match status" value="1"/>
</dbReference>
<evidence type="ECO:0000256" key="7">
    <source>
        <dbReference type="ARBA" id="ARBA00022741"/>
    </source>
</evidence>
<dbReference type="GO" id="GO:0004829">
    <property type="term" value="F:threonine-tRNA ligase activity"/>
    <property type="evidence" value="ECO:0007669"/>
    <property type="project" value="UniProtKB-UniRule"/>
</dbReference>
<organism evidence="16 17">
    <name type="scientific">Candidatus Falkowbacteria bacterium CG23_combo_of_CG06-09_8_20_14_all_49_15</name>
    <dbReference type="NCBI Taxonomy" id="1974572"/>
    <lineage>
        <taxon>Bacteria</taxon>
        <taxon>Candidatus Falkowiibacteriota</taxon>
    </lineage>
</organism>
<evidence type="ECO:0000256" key="5">
    <source>
        <dbReference type="ARBA" id="ARBA00022598"/>
    </source>
</evidence>
<feature type="binding site" evidence="14">
    <location>
        <position position="457"/>
    </location>
    <ligand>
        <name>Zn(2+)</name>
        <dbReference type="ChEBI" id="CHEBI:29105"/>
        <note>catalytic</note>
    </ligand>
</feature>
<dbReference type="FunFam" id="3.40.50.800:FF:000001">
    <property type="entry name" value="Threonine--tRNA ligase"/>
    <property type="match status" value="1"/>
</dbReference>
<keyword evidence="6 14" id="KW-0479">Metal-binding</keyword>
<evidence type="ECO:0000256" key="6">
    <source>
        <dbReference type="ARBA" id="ARBA00022723"/>
    </source>
</evidence>
<dbReference type="InterPro" id="IPR002320">
    <property type="entry name" value="Thr-tRNA-ligase_IIa"/>
</dbReference>
<dbReference type="Pfam" id="PF07973">
    <property type="entry name" value="tRNA_SAD"/>
    <property type="match status" value="1"/>
</dbReference>
<dbReference type="Proteomes" id="UP000230729">
    <property type="component" value="Unassembled WGS sequence"/>
</dbReference>
<dbReference type="GO" id="GO:0006435">
    <property type="term" value="P:threonyl-tRNA aminoacylation"/>
    <property type="evidence" value="ECO:0007669"/>
    <property type="project" value="UniProtKB-UniRule"/>
</dbReference>
<dbReference type="GO" id="GO:0005524">
    <property type="term" value="F:ATP binding"/>
    <property type="evidence" value="ECO:0007669"/>
    <property type="project" value="UniProtKB-UniRule"/>
</dbReference>
<evidence type="ECO:0000256" key="2">
    <source>
        <dbReference type="ARBA" id="ARBA00008226"/>
    </source>
</evidence>
<comment type="caution">
    <text evidence="14">Lacks conserved residue(s) required for the propagation of feature annotation.</text>
</comment>
<evidence type="ECO:0000256" key="11">
    <source>
        <dbReference type="ARBA" id="ARBA00022917"/>
    </source>
</evidence>
<keyword evidence="11 14" id="KW-0648">Protein biosynthesis</keyword>
<dbReference type="InterPro" id="IPR036621">
    <property type="entry name" value="Anticodon-bd_dom_sf"/>
</dbReference>
<protein>
    <recommendedName>
        <fullName evidence="14">Threonine--tRNA ligase</fullName>
        <ecNumber evidence="14">6.1.1.3</ecNumber>
    </recommendedName>
    <alternativeName>
        <fullName evidence="14">Threonyl-tRNA synthetase</fullName>
        <shortName evidence="14">ThrRS</shortName>
    </alternativeName>
</protein>
<dbReference type="Gene3D" id="3.30.980.10">
    <property type="entry name" value="Threonyl-trna Synthetase, Chain A, domain 2"/>
    <property type="match status" value="1"/>
</dbReference>
<evidence type="ECO:0000313" key="17">
    <source>
        <dbReference type="Proteomes" id="UP000230729"/>
    </source>
</evidence>
<dbReference type="Gene3D" id="3.40.50.800">
    <property type="entry name" value="Anticodon-binding domain"/>
    <property type="match status" value="1"/>
</dbReference>
<evidence type="ECO:0000256" key="12">
    <source>
        <dbReference type="ARBA" id="ARBA00023146"/>
    </source>
</evidence>
<dbReference type="SUPFAM" id="SSF52954">
    <property type="entry name" value="Class II aaRS ABD-related"/>
    <property type="match status" value="1"/>
</dbReference>
<feature type="domain" description="Aminoacyl-transfer RNA synthetases class-II family profile" evidence="15">
    <location>
        <begin position="214"/>
        <end position="480"/>
    </location>
</feature>
<dbReference type="Pfam" id="PF00587">
    <property type="entry name" value="tRNA-synt_2b"/>
    <property type="match status" value="1"/>
</dbReference>
<dbReference type="NCBIfam" id="TIGR00418">
    <property type="entry name" value="thrS"/>
    <property type="match status" value="1"/>
</dbReference>
<dbReference type="InterPro" id="IPR047246">
    <property type="entry name" value="ThrRS_anticodon"/>
</dbReference>
<dbReference type="CDD" id="cd00860">
    <property type="entry name" value="ThrRS_anticodon"/>
    <property type="match status" value="1"/>
</dbReference>
<comment type="similarity">
    <text evidence="2 14">Belongs to the class-II aminoacyl-tRNA synthetase family.</text>
</comment>
<evidence type="ECO:0000259" key="15">
    <source>
        <dbReference type="PROSITE" id="PS50862"/>
    </source>
</evidence>
<dbReference type="PANTHER" id="PTHR11451">
    <property type="entry name" value="THREONINE-TRNA LIGASE"/>
    <property type="match status" value="1"/>
</dbReference>
<dbReference type="SUPFAM" id="SSF55681">
    <property type="entry name" value="Class II aaRS and biotin synthetases"/>
    <property type="match status" value="1"/>
</dbReference>
<dbReference type="PROSITE" id="PS50862">
    <property type="entry name" value="AA_TRNA_LIGASE_II"/>
    <property type="match status" value="1"/>
</dbReference>
<dbReference type="InterPro" id="IPR033728">
    <property type="entry name" value="ThrRS_core"/>
</dbReference>
<keyword evidence="3 14" id="KW-0963">Cytoplasm</keyword>
<evidence type="ECO:0000256" key="13">
    <source>
        <dbReference type="ARBA" id="ARBA00049515"/>
    </source>
</evidence>
<dbReference type="InterPro" id="IPR006195">
    <property type="entry name" value="aa-tRNA-synth_II"/>
</dbReference>
<keyword evidence="4 14" id="KW-0820">tRNA-binding</keyword>
<dbReference type="Pfam" id="PF03129">
    <property type="entry name" value="HGTP_anticodon"/>
    <property type="match status" value="1"/>
</dbReference>
<dbReference type="GO" id="GO:0000049">
    <property type="term" value="F:tRNA binding"/>
    <property type="evidence" value="ECO:0007669"/>
    <property type="project" value="UniProtKB-KW"/>
</dbReference>
<accession>A0A2G9ZJV2</accession>
<gene>
    <name evidence="14" type="primary">thrS</name>
    <name evidence="16" type="ORF">COX22_04260</name>
</gene>